<evidence type="ECO:0000313" key="3">
    <source>
        <dbReference type="Proteomes" id="UP000829685"/>
    </source>
</evidence>
<organism evidence="2 3">
    <name type="scientific">Neoarthrinium moseri</name>
    <dbReference type="NCBI Taxonomy" id="1658444"/>
    <lineage>
        <taxon>Eukaryota</taxon>
        <taxon>Fungi</taxon>
        <taxon>Dikarya</taxon>
        <taxon>Ascomycota</taxon>
        <taxon>Pezizomycotina</taxon>
        <taxon>Sordariomycetes</taxon>
        <taxon>Xylariomycetidae</taxon>
        <taxon>Amphisphaeriales</taxon>
        <taxon>Apiosporaceae</taxon>
        <taxon>Neoarthrinium</taxon>
    </lineage>
</organism>
<keyword evidence="3" id="KW-1185">Reference proteome</keyword>
<proteinExistence type="predicted"/>
<accession>A0A9P9W860</accession>
<dbReference type="AlphaFoldDB" id="A0A9P9W860"/>
<comment type="caution">
    <text evidence="2">The sequence shown here is derived from an EMBL/GenBank/DDBJ whole genome shotgun (WGS) entry which is preliminary data.</text>
</comment>
<evidence type="ECO:0000256" key="1">
    <source>
        <dbReference type="SAM" id="MobiDB-lite"/>
    </source>
</evidence>
<sequence>MLETKIPKLDIRLSASLGLIGSTPAFLPSFTQGGQRAIAGTPPERRGALLLTPPASVERRTLSDPSVEGLLKIFENHQHNSLDAQEASVRLSPPQFDQLKAALSGDPSLDSYVKDKVRVDYDPQSEDLIIRMPTPINEFLSASVADEIYENIKRIAAQTGAAGEFAAQIRNGASSRILLKEDTEEEGTSNVGCAWQRHPDGQFQHQKAAYPGVVVEISYSQDGKDLGKLAWQYIQLSNGDIKVVIGIDINDVSKSSTVSLWRAKYVREDDEDVLDVEQEIAYQPFQSSNGSLVNSTQVVGLALRDFAPDELCEGLGATGLQITYARLAELLIQAQGMQTAREHATDGGVRSSRKRRRPAPVSSSPDRLLSDDETQFRLDEEKVAEEAAAADDDFQLPTRKKRP</sequence>
<dbReference type="Proteomes" id="UP000829685">
    <property type="component" value="Unassembled WGS sequence"/>
</dbReference>
<feature type="region of interest" description="Disordered" evidence="1">
    <location>
        <begin position="339"/>
        <end position="403"/>
    </location>
</feature>
<dbReference type="EMBL" id="JAFIMR010000079">
    <property type="protein sequence ID" value="KAI1849044.1"/>
    <property type="molecule type" value="Genomic_DNA"/>
</dbReference>
<feature type="compositionally biased region" description="Basic and acidic residues" evidence="1">
    <location>
        <begin position="368"/>
        <end position="385"/>
    </location>
</feature>
<name>A0A9P9W860_9PEZI</name>
<reference evidence="2" key="1">
    <citation type="submission" date="2021-03" db="EMBL/GenBank/DDBJ databases">
        <title>Revisited historic fungal species revealed as producer of novel bioactive compounds through whole genome sequencing and comparative genomics.</title>
        <authorList>
            <person name="Vignolle G.A."/>
            <person name="Hochenegger N."/>
            <person name="Mach R.L."/>
            <person name="Mach-Aigner A.R."/>
            <person name="Javad Rahimi M."/>
            <person name="Salim K.A."/>
            <person name="Chan C.M."/>
            <person name="Lim L.B.L."/>
            <person name="Cai F."/>
            <person name="Druzhinina I.S."/>
            <person name="U'Ren J.M."/>
            <person name="Derntl C."/>
        </authorList>
    </citation>
    <scope>NUCLEOTIDE SEQUENCE</scope>
    <source>
        <strain evidence="2">TUCIM 5799</strain>
    </source>
</reference>
<evidence type="ECO:0000313" key="2">
    <source>
        <dbReference type="EMBL" id="KAI1849044.1"/>
    </source>
</evidence>
<protein>
    <submittedName>
        <fullName evidence="2">Uncharacterized protein</fullName>
    </submittedName>
</protein>
<gene>
    <name evidence="2" type="ORF">JX265_013694</name>
</gene>